<keyword evidence="2" id="KW-0862">Zinc</keyword>
<dbReference type="GO" id="GO:0008270">
    <property type="term" value="F:zinc ion binding"/>
    <property type="evidence" value="ECO:0007669"/>
    <property type="project" value="UniProtKB-KW"/>
</dbReference>
<dbReference type="AlphaFoldDB" id="A0A1H1H267"/>
<dbReference type="STRING" id="35622.SAMN04489764_4002"/>
<sequence>MNPATEQQIRASFVNCSKGEAKRMSLPRDLTGRPWDDLDFLGWRDPGAPERGYLVAEHDGRLVGVALRATNQARGGAQRSMCSLCLTVHSGDGTALMTARKPGEAGRQGNSVGAYLCADLDCSLYVRGLKELEPGGRLHETLTLEEKIVRTRANVRAFLDKVIG</sequence>
<dbReference type="Proteomes" id="UP000217103">
    <property type="component" value="Unassembled WGS sequence"/>
</dbReference>
<proteinExistence type="predicted"/>
<organism evidence="2 3">
    <name type="scientific">Thermostaphylospora chromogena</name>
    <dbReference type="NCBI Taxonomy" id="35622"/>
    <lineage>
        <taxon>Bacteria</taxon>
        <taxon>Bacillati</taxon>
        <taxon>Actinomycetota</taxon>
        <taxon>Actinomycetes</taxon>
        <taxon>Streptosporangiales</taxon>
        <taxon>Thermomonosporaceae</taxon>
        <taxon>Thermostaphylospora</taxon>
    </lineage>
</organism>
<gene>
    <name evidence="2" type="ORF">SAMN04489764_4002</name>
</gene>
<evidence type="ECO:0000313" key="2">
    <source>
        <dbReference type="EMBL" id="SDR19540.1"/>
    </source>
</evidence>
<dbReference type="Pfam" id="PF16571">
    <property type="entry name" value="FBP_C"/>
    <property type="match status" value="1"/>
</dbReference>
<dbReference type="OrthoDB" id="4171838at2"/>
<evidence type="ECO:0000313" key="3">
    <source>
        <dbReference type="Proteomes" id="UP000217103"/>
    </source>
</evidence>
<evidence type="ECO:0000259" key="1">
    <source>
        <dbReference type="Pfam" id="PF16571"/>
    </source>
</evidence>
<dbReference type="RefSeq" id="WP_093264345.1">
    <property type="nucleotide sequence ID" value="NZ_FNKK01000002.1"/>
</dbReference>
<feature type="domain" description="Elongation factor G-binding protein C-terminal treble-clef zinc-finger" evidence="1">
    <location>
        <begin position="8"/>
        <end position="162"/>
    </location>
</feature>
<keyword evidence="2" id="KW-0479">Metal-binding</keyword>
<reference evidence="2 3" key="1">
    <citation type="submission" date="2016-10" db="EMBL/GenBank/DDBJ databases">
        <authorList>
            <person name="de Groot N.N."/>
        </authorList>
    </citation>
    <scope>NUCLEOTIDE SEQUENCE [LARGE SCALE GENOMIC DNA]</scope>
    <source>
        <strain evidence="2 3">DSM 43794</strain>
    </source>
</reference>
<protein>
    <submittedName>
        <fullName evidence="2">FBP C-terminal treble-clef zinc-finger</fullName>
    </submittedName>
</protein>
<name>A0A1H1H267_9ACTN</name>
<keyword evidence="2" id="KW-0863">Zinc-finger</keyword>
<keyword evidence="3" id="KW-1185">Reference proteome</keyword>
<accession>A0A1H1H267</accession>
<dbReference type="InterPro" id="IPR032330">
    <property type="entry name" value="EF-G-binding_C"/>
</dbReference>
<dbReference type="EMBL" id="FNKK01000002">
    <property type="protein sequence ID" value="SDR19540.1"/>
    <property type="molecule type" value="Genomic_DNA"/>
</dbReference>